<dbReference type="PANTHER" id="PTHR19304">
    <property type="entry name" value="CYCLIC-AMP RESPONSE ELEMENT BINDING PROTEIN"/>
    <property type="match status" value="1"/>
</dbReference>
<feature type="compositionally biased region" description="Basic residues" evidence="6">
    <location>
        <begin position="107"/>
        <end position="119"/>
    </location>
</feature>
<feature type="compositionally biased region" description="Basic and acidic residues" evidence="6">
    <location>
        <begin position="97"/>
        <end position="106"/>
    </location>
</feature>
<keyword evidence="3" id="KW-0804">Transcription</keyword>
<keyword evidence="4" id="KW-0539">Nucleus</keyword>
<keyword evidence="5" id="KW-0479">Metal-binding</keyword>
<evidence type="ECO:0000256" key="3">
    <source>
        <dbReference type="ARBA" id="ARBA00023163"/>
    </source>
</evidence>
<evidence type="ECO:0000313" key="9">
    <source>
        <dbReference type="Proteomes" id="UP000694580"/>
    </source>
</evidence>
<dbReference type="Gene3D" id="3.30.160.60">
    <property type="entry name" value="Classic Zinc Finger"/>
    <property type="match status" value="1"/>
</dbReference>
<comment type="subcellular location">
    <subcellularLocation>
        <location evidence="1">Nucleus</location>
    </subcellularLocation>
</comment>
<dbReference type="Proteomes" id="UP000694580">
    <property type="component" value="Chromosome 9"/>
</dbReference>
<evidence type="ECO:0000256" key="6">
    <source>
        <dbReference type="SAM" id="MobiDB-lite"/>
    </source>
</evidence>
<dbReference type="InterPro" id="IPR013087">
    <property type="entry name" value="Znf_C2H2_type"/>
</dbReference>
<feature type="compositionally biased region" description="Polar residues" evidence="6">
    <location>
        <begin position="38"/>
        <end position="55"/>
    </location>
</feature>
<reference evidence="8" key="2">
    <citation type="submission" date="2025-08" db="UniProtKB">
        <authorList>
            <consortium name="Ensembl"/>
        </authorList>
    </citation>
    <scope>IDENTIFICATION</scope>
</reference>
<dbReference type="GO" id="GO:0008270">
    <property type="term" value="F:zinc ion binding"/>
    <property type="evidence" value="ECO:0007669"/>
    <property type="project" value="UniProtKB-KW"/>
</dbReference>
<dbReference type="InterPro" id="IPR051027">
    <property type="entry name" value="bZIP_transcription_factors"/>
</dbReference>
<protein>
    <recommendedName>
        <fullName evidence="7">C2H2-type domain-containing protein</fullName>
    </recommendedName>
</protein>
<evidence type="ECO:0000256" key="5">
    <source>
        <dbReference type="PROSITE-ProRule" id="PRU00042"/>
    </source>
</evidence>
<accession>A0AAY4BGS7</accession>
<keyword evidence="2" id="KW-0805">Transcription regulation</keyword>
<reference evidence="8" key="3">
    <citation type="submission" date="2025-09" db="UniProtKB">
        <authorList>
            <consortium name="Ensembl"/>
        </authorList>
    </citation>
    <scope>IDENTIFICATION</scope>
</reference>
<feature type="domain" description="C2H2-type" evidence="7">
    <location>
        <begin position="8"/>
        <end position="32"/>
    </location>
</feature>
<dbReference type="PROSITE" id="PS50157">
    <property type="entry name" value="ZINC_FINGER_C2H2_2"/>
    <property type="match status" value="1"/>
</dbReference>
<dbReference type="Ensembl" id="ENSDCDT00010020296.1">
    <property type="protein sequence ID" value="ENSDCDP00010019191.1"/>
    <property type="gene ID" value="ENSDCDG00010008697.1"/>
</dbReference>
<organism evidence="8 9">
    <name type="scientific">Denticeps clupeoides</name>
    <name type="common">denticle herring</name>
    <dbReference type="NCBI Taxonomy" id="299321"/>
    <lineage>
        <taxon>Eukaryota</taxon>
        <taxon>Metazoa</taxon>
        <taxon>Chordata</taxon>
        <taxon>Craniata</taxon>
        <taxon>Vertebrata</taxon>
        <taxon>Euteleostomi</taxon>
        <taxon>Actinopterygii</taxon>
        <taxon>Neopterygii</taxon>
        <taxon>Teleostei</taxon>
        <taxon>Clupei</taxon>
        <taxon>Clupeiformes</taxon>
        <taxon>Denticipitoidei</taxon>
        <taxon>Denticipitidae</taxon>
        <taxon>Denticeps</taxon>
    </lineage>
</organism>
<proteinExistence type="predicted"/>
<feature type="region of interest" description="Disordered" evidence="6">
    <location>
        <begin position="94"/>
        <end position="119"/>
    </location>
</feature>
<keyword evidence="9" id="KW-1185">Reference proteome</keyword>
<evidence type="ECO:0000313" key="8">
    <source>
        <dbReference type="Ensembl" id="ENSDCDP00010019191.1"/>
    </source>
</evidence>
<dbReference type="SUPFAM" id="SSF57667">
    <property type="entry name" value="beta-beta-alpha zinc fingers"/>
    <property type="match status" value="1"/>
</dbReference>
<reference evidence="8 9" key="1">
    <citation type="submission" date="2020-06" db="EMBL/GenBank/DDBJ databases">
        <authorList>
            <consortium name="Wellcome Sanger Institute Data Sharing"/>
        </authorList>
    </citation>
    <scope>NUCLEOTIDE SEQUENCE [LARGE SCALE GENOMIC DNA]</scope>
</reference>
<evidence type="ECO:0000259" key="7">
    <source>
        <dbReference type="PROSITE" id="PS50157"/>
    </source>
</evidence>
<dbReference type="PROSITE" id="PS00028">
    <property type="entry name" value="ZINC_FINGER_C2H2_1"/>
    <property type="match status" value="1"/>
</dbReference>
<dbReference type="GO" id="GO:0005634">
    <property type="term" value="C:nucleus"/>
    <property type="evidence" value="ECO:0007669"/>
    <property type="project" value="UniProtKB-SubCell"/>
</dbReference>
<dbReference type="InterPro" id="IPR036236">
    <property type="entry name" value="Znf_C2H2_sf"/>
</dbReference>
<keyword evidence="5" id="KW-0863">Zinc-finger</keyword>
<dbReference type="GeneTree" id="ENSGT00940000156420"/>
<evidence type="ECO:0000256" key="1">
    <source>
        <dbReference type="ARBA" id="ARBA00004123"/>
    </source>
</evidence>
<sequence>MSLDDRPYICTAPGCSQCFQTKEHLRIHRHKHEMSLRFPSTRTENTLSDQTPTPTNFLQKCEEVGLFSELQLSPDDQVCQAAKKMNADRGFWNGTEPLHHAADRRGRCGSRHWRGKPKN</sequence>
<evidence type="ECO:0000256" key="4">
    <source>
        <dbReference type="ARBA" id="ARBA00023242"/>
    </source>
</evidence>
<dbReference type="AlphaFoldDB" id="A0AAY4BGS7"/>
<evidence type="ECO:0000256" key="2">
    <source>
        <dbReference type="ARBA" id="ARBA00023015"/>
    </source>
</evidence>
<feature type="region of interest" description="Disordered" evidence="6">
    <location>
        <begin position="35"/>
        <end position="55"/>
    </location>
</feature>
<keyword evidence="5" id="KW-0862">Zinc</keyword>
<name>A0AAY4BGS7_9TELE</name>